<dbReference type="EMBL" id="CAJOBA010004188">
    <property type="protein sequence ID" value="CAF3705665.1"/>
    <property type="molecule type" value="Genomic_DNA"/>
</dbReference>
<organism evidence="2 5">
    <name type="scientific">Didymodactylos carnosus</name>
    <dbReference type="NCBI Taxonomy" id="1234261"/>
    <lineage>
        <taxon>Eukaryota</taxon>
        <taxon>Metazoa</taxon>
        <taxon>Spiralia</taxon>
        <taxon>Gnathifera</taxon>
        <taxon>Rotifera</taxon>
        <taxon>Eurotatoria</taxon>
        <taxon>Bdelloidea</taxon>
        <taxon>Philodinida</taxon>
        <taxon>Philodinidae</taxon>
        <taxon>Didymodactylos</taxon>
    </lineage>
</organism>
<reference evidence="2" key="1">
    <citation type="submission" date="2021-02" db="EMBL/GenBank/DDBJ databases">
        <authorList>
            <person name="Nowell W R."/>
        </authorList>
    </citation>
    <scope>NUCLEOTIDE SEQUENCE</scope>
</reference>
<dbReference type="EMBL" id="CAJNOQ010007491">
    <property type="protein sequence ID" value="CAF1170272.1"/>
    <property type="molecule type" value="Genomic_DNA"/>
</dbReference>
<keyword evidence="5" id="KW-1185">Reference proteome</keyword>
<evidence type="ECO:0000313" key="2">
    <source>
        <dbReference type="EMBL" id="CAF1170272.1"/>
    </source>
</evidence>
<evidence type="ECO:0000313" key="3">
    <source>
        <dbReference type="EMBL" id="CAF3705665.1"/>
    </source>
</evidence>
<accession>A0A814U347</accession>
<dbReference type="OrthoDB" id="10011568at2759"/>
<evidence type="ECO:0000313" key="1">
    <source>
        <dbReference type="EMBL" id="CAF0928797.1"/>
    </source>
</evidence>
<dbReference type="Proteomes" id="UP000663829">
    <property type="component" value="Unassembled WGS sequence"/>
</dbReference>
<dbReference type="Proteomes" id="UP000681722">
    <property type="component" value="Unassembled WGS sequence"/>
</dbReference>
<dbReference type="EMBL" id="CAJNOK010004186">
    <property type="protein sequence ID" value="CAF0928797.1"/>
    <property type="molecule type" value="Genomic_DNA"/>
</dbReference>
<dbReference type="Proteomes" id="UP000677228">
    <property type="component" value="Unassembled WGS sequence"/>
</dbReference>
<protein>
    <submittedName>
        <fullName evidence="2">Uncharacterized protein</fullName>
    </submittedName>
</protein>
<comment type="caution">
    <text evidence="2">The sequence shown here is derived from an EMBL/GenBank/DDBJ whole genome shotgun (WGS) entry which is preliminary data.</text>
</comment>
<dbReference type="EMBL" id="CAJOBC010007491">
    <property type="protein sequence ID" value="CAF3934014.1"/>
    <property type="molecule type" value="Genomic_DNA"/>
</dbReference>
<dbReference type="SUPFAM" id="SSF48452">
    <property type="entry name" value="TPR-like"/>
    <property type="match status" value="1"/>
</dbReference>
<dbReference type="InterPro" id="IPR011990">
    <property type="entry name" value="TPR-like_helical_dom_sf"/>
</dbReference>
<gene>
    <name evidence="2" type="ORF">GPM918_LOCUS22143</name>
    <name evidence="1" type="ORF">OVA965_LOCUS11035</name>
    <name evidence="4" type="ORF">SRO942_LOCUS22140</name>
    <name evidence="3" type="ORF">TMI583_LOCUS11031</name>
</gene>
<evidence type="ECO:0000313" key="4">
    <source>
        <dbReference type="EMBL" id="CAF3934014.1"/>
    </source>
</evidence>
<evidence type="ECO:0000313" key="5">
    <source>
        <dbReference type="Proteomes" id="UP000663829"/>
    </source>
</evidence>
<dbReference type="Gene3D" id="1.25.40.10">
    <property type="entry name" value="Tetratricopeptide repeat domain"/>
    <property type="match status" value="1"/>
</dbReference>
<dbReference type="AlphaFoldDB" id="A0A814U347"/>
<dbReference type="Proteomes" id="UP000682733">
    <property type="component" value="Unassembled WGS sequence"/>
</dbReference>
<sequence>MGCCKSTPVTTITSLTNLSQLELAKYQEIIQSVPLKYRQSLRNMPADQLLTGYKYHEIARQNFKIFLYPLALINDRKALTMFLKYLPDNHYIIVNILENMSWAYYELGANNAAKEVIIIVIQILKDNGDDDENNKKIASQYFQLGKIYQLAKNYDMAILSKKEALKFGRSIFTQETVHEIEEQIEKLTELAHGNFMRIMYEQLIEMNAQNGTLQFDKNEFKRKADKQTETLVDDQILKDVYDAFEHWLRKYLTFNGDGYINFIAAQFKNTNMKQSMLTPAVIEAALTIIIDHLQDYPKLIELNKKYQISYTDESKNYSVGIRVFQAESKTTKA</sequence>
<proteinExistence type="predicted"/>
<name>A0A814U347_9BILA</name>